<keyword evidence="2" id="KW-1185">Reference proteome</keyword>
<sequence>MSALVRRLLRQAAHEYRTESASKAEVEEIDRRIPREEIHRT</sequence>
<evidence type="ECO:0000313" key="2">
    <source>
        <dbReference type="Proteomes" id="UP000569329"/>
    </source>
</evidence>
<dbReference type="EMBL" id="JACGWZ010000001">
    <property type="protein sequence ID" value="MBA8823607.1"/>
    <property type="molecule type" value="Genomic_DNA"/>
</dbReference>
<proteinExistence type="predicted"/>
<reference evidence="1 2" key="1">
    <citation type="submission" date="2020-07" db="EMBL/GenBank/DDBJ databases">
        <title>Sequencing the genomes of 1000 actinobacteria strains.</title>
        <authorList>
            <person name="Klenk H.-P."/>
        </authorList>
    </citation>
    <scope>NUCLEOTIDE SEQUENCE [LARGE SCALE GENOMIC DNA]</scope>
    <source>
        <strain evidence="1 2">DSM 45975</strain>
    </source>
</reference>
<dbReference type="Proteomes" id="UP000569329">
    <property type="component" value="Unassembled WGS sequence"/>
</dbReference>
<evidence type="ECO:0000313" key="1">
    <source>
        <dbReference type="EMBL" id="MBA8823607.1"/>
    </source>
</evidence>
<name>A0A839DVZ2_9PSEU</name>
<gene>
    <name evidence="1" type="ORF">FHX42_000936</name>
</gene>
<accession>A0A839DVZ2</accession>
<comment type="caution">
    <text evidence="1">The sequence shown here is derived from an EMBL/GenBank/DDBJ whole genome shotgun (WGS) entry which is preliminary data.</text>
</comment>
<protein>
    <submittedName>
        <fullName evidence="1">Uncharacterized protein</fullName>
    </submittedName>
</protein>
<dbReference type="AlphaFoldDB" id="A0A839DVZ2"/>
<organism evidence="1 2">
    <name type="scientific">Halosaccharopolyspora lacisalsi</name>
    <dbReference type="NCBI Taxonomy" id="1000566"/>
    <lineage>
        <taxon>Bacteria</taxon>
        <taxon>Bacillati</taxon>
        <taxon>Actinomycetota</taxon>
        <taxon>Actinomycetes</taxon>
        <taxon>Pseudonocardiales</taxon>
        <taxon>Pseudonocardiaceae</taxon>
        <taxon>Halosaccharopolyspora</taxon>
    </lineage>
</organism>